<dbReference type="AlphaFoldDB" id="A0A6G1PKW0"/>
<dbReference type="Proteomes" id="UP000503349">
    <property type="component" value="Chromosome 6"/>
</dbReference>
<accession>A0A6G1PKW0</accession>
<evidence type="ECO:0000313" key="2">
    <source>
        <dbReference type="Proteomes" id="UP000503349"/>
    </source>
</evidence>
<proteinExistence type="predicted"/>
<gene>
    <name evidence="1" type="ORF">EXN66_Car006533</name>
</gene>
<protein>
    <submittedName>
        <fullName evidence="1">Uncharacterized protein</fullName>
    </submittedName>
</protein>
<sequence length="51" mass="6055">MLCNLTPHYHPVSVSLFLTQQYKGKVTTWWLVAKKIYLEHLNPEKSVRDQI</sequence>
<keyword evidence="2" id="KW-1185">Reference proteome</keyword>
<name>A0A6G1PKW0_CHAAH</name>
<organism evidence="1 2">
    <name type="scientific">Channa argus</name>
    <name type="common">Northern snakehead</name>
    <name type="synonym">Ophicephalus argus</name>
    <dbReference type="NCBI Taxonomy" id="215402"/>
    <lineage>
        <taxon>Eukaryota</taxon>
        <taxon>Metazoa</taxon>
        <taxon>Chordata</taxon>
        <taxon>Craniata</taxon>
        <taxon>Vertebrata</taxon>
        <taxon>Euteleostomi</taxon>
        <taxon>Actinopterygii</taxon>
        <taxon>Neopterygii</taxon>
        <taxon>Teleostei</taxon>
        <taxon>Neoteleostei</taxon>
        <taxon>Acanthomorphata</taxon>
        <taxon>Anabantaria</taxon>
        <taxon>Anabantiformes</taxon>
        <taxon>Channoidei</taxon>
        <taxon>Channidae</taxon>
        <taxon>Channa</taxon>
    </lineage>
</organism>
<reference evidence="2" key="2">
    <citation type="submission" date="2019-02" db="EMBL/GenBank/DDBJ databases">
        <title>Opniocepnalus argus Var Kimnra genome.</title>
        <authorList>
            <person name="Zhou C."/>
            <person name="Xiao S."/>
        </authorList>
    </citation>
    <scope>NUCLEOTIDE SEQUENCE [LARGE SCALE GENOMIC DNA]</scope>
</reference>
<evidence type="ECO:0000313" key="1">
    <source>
        <dbReference type="EMBL" id="KAF3690859.1"/>
    </source>
</evidence>
<reference evidence="1 2" key="1">
    <citation type="submission" date="2019-02" db="EMBL/GenBank/DDBJ databases">
        <title>Opniocepnalus argus genome.</title>
        <authorList>
            <person name="Zhou C."/>
            <person name="Xiao S."/>
        </authorList>
    </citation>
    <scope>NUCLEOTIDE SEQUENCE [LARGE SCALE GENOMIC DNA]</scope>
    <source>
        <strain evidence="1">OARG1902GOOAL</strain>
        <tissue evidence="1">Muscle</tissue>
    </source>
</reference>
<dbReference type="EMBL" id="CM015717">
    <property type="protein sequence ID" value="KAF3690859.1"/>
    <property type="molecule type" value="Genomic_DNA"/>
</dbReference>